<dbReference type="NCBIfam" id="TIGR03815">
    <property type="entry name" value="CpaE_hom_Actino"/>
    <property type="match status" value="1"/>
</dbReference>
<dbReference type="GO" id="GO:0005524">
    <property type="term" value="F:ATP binding"/>
    <property type="evidence" value="ECO:0007669"/>
    <property type="project" value="TreeGrafter"/>
</dbReference>
<organism evidence="2 3">
    <name type="scientific">Mycolicibacterium madagascariense</name>
    <dbReference type="NCBI Taxonomy" id="212765"/>
    <lineage>
        <taxon>Bacteria</taxon>
        <taxon>Bacillati</taxon>
        <taxon>Actinomycetota</taxon>
        <taxon>Actinomycetes</taxon>
        <taxon>Mycobacteriales</taxon>
        <taxon>Mycobacteriaceae</taxon>
        <taxon>Mycolicibacterium</taxon>
    </lineage>
</organism>
<keyword evidence="3" id="KW-1185">Reference proteome</keyword>
<name>A0A7I7XNA9_9MYCO</name>
<dbReference type="Pfam" id="PF26563">
    <property type="entry name" value="Rv3660c_N"/>
    <property type="match status" value="1"/>
</dbReference>
<dbReference type="SUPFAM" id="SSF52540">
    <property type="entry name" value="P-loop containing nucleoside triphosphate hydrolases"/>
    <property type="match status" value="1"/>
</dbReference>
<dbReference type="GO" id="GO:0051782">
    <property type="term" value="P:negative regulation of cell division"/>
    <property type="evidence" value="ECO:0007669"/>
    <property type="project" value="TreeGrafter"/>
</dbReference>
<dbReference type="RefSeq" id="WP_163742149.1">
    <property type="nucleotide sequence ID" value="NZ_AP022610.1"/>
</dbReference>
<feature type="domain" description="Rv3660c-like CheY-like N-terminal" evidence="1">
    <location>
        <begin position="14"/>
        <end position="118"/>
    </location>
</feature>
<accession>A0A7I7XNA9</accession>
<reference evidence="2 3" key="1">
    <citation type="journal article" date="2019" name="Emerg. Microbes Infect.">
        <title>Comprehensive subspecies identification of 175 nontuberculous mycobacteria species based on 7547 genomic profiles.</title>
        <authorList>
            <person name="Matsumoto Y."/>
            <person name="Kinjo T."/>
            <person name="Motooka D."/>
            <person name="Nabeya D."/>
            <person name="Jung N."/>
            <person name="Uechi K."/>
            <person name="Horii T."/>
            <person name="Iida T."/>
            <person name="Fujita J."/>
            <person name="Nakamura S."/>
        </authorList>
    </citation>
    <scope>NUCLEOTIDE SEQUENCE [LARGE SCALE GENOMIC DNA]</scope>
    <source>
        <strain evidence="2 3">JCM 13574</strain>
    </source>
</reference>
<dbReference type="AlphaFoldDB" id="A0A7I7XNA9"/>
<sequence length="360" mass="36645">MNTSPPRSGVLVLVGDADLRGHVDRAAAAAGVRVVAAAEPSSTKVWTSASAVVVDVDGARRCAQRGLPRRDRVLVVGPTEPTAEDWQTAISVGAQRVLSIPEDEGRLVSELTDAADAADDVRRGAVLAVLGGCGGAGATVFATALALVAPDPLLVDVDPWGGGIELALGSERDAGLRWPDLALGGGRVGHAALRAALPSRHGVAVLSANGETRDVDPVALAAVLDGGCRGGGTVVCDLPRRATAAAGVVLDAADLVVLVTPADVRSAAAATAVARWVVQNNPNVGLVVRGPAPGGLRAADVARICGLPLLAAVRHRPGLAAELERGGLRPRRRSALTSGARRVLRVLHRQPGQTDERDVS</sequence>
<protein>
    <submittedName>
        <fullName evidence="2">ATPase AAA</fullName>
    </submittedName>
</protein>
<dbReference type="PANTHER" id="PTHR43384:SF11">
    <property type="entry name" value="SEPTUM SITE DETERMINING PROTEIN"/>
    <property type="match status" value="1"/>
</dbReference>
<gene>
    <name evidence="2" type="ORF">MMAD_49500</name>
</gene>
<dbReference type="PANTHER" id="PTHR43384">
    <property type="entry name" value="SEPTUM SITE-DETERMINING PROTEIN MIND HOMOLOG, CHLOROPLASTIC-RELATED"/>
    <property type="match status" value="1"/>
</dbReference>
<dbReference type="GO" id="GO:0016887">
    <property type="term" value="F:ATP hydrolysis activity"/>
    <property type="evidence" value="ECO:0007669"/>
    <property type="project" value="TreeGrafter"/>
</dbReference>
<dbReference type="InterPro" id="IPR050625">
    <property type="entry name" value="ParA/MinD_ATPase"/>
</dbReference>
<dbReference type="KEGG" id="mmag:MMAD_49500"/>
<evidence type="ECO:0000259" key="1">
    <source>
        <dbReference type="Pfam" id="PF26563"/>
    </source>
</evidence>
<dbReference type="Gene3D" id="3.40.50.300">
    <property type="entry name" value="P-loop containing nucleotide triphosphate hydrolases"/>
    <property type="match status" value="1"/>
</dbReference>
<dbReference type="InterPro" id="IPR022521">
    <property type="entry name" value="Rv3660c"/>
</dbReference>
<dbReference type="InterPro" id="IPR059050">
    <property type="entry name" value="Rv3660c_N"/>
</dbReference>
<dbReference type="InterPro" id="IPR027417">
    <property type="entry name" value="P-loop_NTPase"/>
</dbReference>
<evidence type="ECO:0000313" key="3">
    <source>
        <dbReference type="Proteomes" id="UP000466517"/>
    </source>
</evidence>
<dbReference type="Proteomes" id="UP000466517">
    <property type="component" value="Chromosome"/>
</dbReference>
<proteinExistence type="predicted"/>
<dbReference type="EMBL" id="AP022610">
    <property type="protein sequence ID" value="BBZ30655.1"/>
    <property type="molecule type" value="Genomic_DNA"/>
</dbReference>
<evidence type="ECO:0000313" key="2">
    <source>
        <dbReference type="EMBL" id="BBZ30655.1"/>
    </source>
</evidence>
<dbReference type="GO" id="GO:0005829">
    <property type="term" value="C:cytosol"/>
    <property type="evidence" value="ECO:0007669"/>
    <property type="project" value="TreeGrafter"/>
</dbReference>
<dbReference type="GO" id="GO:0009898">
    <property type="term" value="C:cytoplasmic side of plasma membrane"/>
    <property type="evidence" value="ECO:0007669"/>
    <property type="project" value="TreeGrafter"/>
</dbReference>